<reference evidence="2 3" key="1">
    <citation type="submission" date="2017-10" db="EMBL/GenBank/DDBJ databases">
        <title>Comparative genomics in systemic dimorphic fungi from Ajellomycetaceae.</title>
        <authorList>
            <person name="Munoz J.F."/>
            <person name="Mcewen J.G."/>
            <person name="Clay O.K."/>
            <person name="Cuomo C.A."/>
        </authorList>
    </citation>
    <scope>NUCLEOTIDE SEQUENCE [LARGE SCALE GENOMIC DNA]</scope>
    <source>
        <strain evidence="2 3">UAMH4076</strain>
    </source>
</reference>
<keyword evidence="3" id="KW-1185">Reference proteome</keyword>
<feature type="region of interest" description="Disordered" evidence="1">
    <location>
        <begin position="50"/>
        <end position="70"/>
    </location>
</feature>
<comment type="caution">
    <text evidence="2">The sequence shown here is derived from an EMBL/GenBank/DDBJ whole genome shotgun (WGS) entry which is preliminary data.</text>
</comment>
<protein>
    <submittedName>
        <fullName evidence="2">Uncharacterized protein</fullName>
    </submittedName>
</protein>
<dbReference type="Proteomes" id="UP000226031">
    <property type="component" value="Unassembled WGS sequence"/>
</dbReference>
<evidence type="ECO:0000313" key="3">
    <source>
        <dbReference type="Proteomes" id="UP000226031"/>
    </source>
</evidence>
<organism evidence="2 3">
    <name type="scientific">[Emmonsia] crescens</name>
    <dbReference type="NCBI Taxonomy" id="73230"/>
    <lineage>
        <taxon>Eukaryota</taxon>
        <taxon>Fungi</taxon>
        <taxon>Dikarya</taxon>
        <taxon>Ascomycota</taxon>
        <taxon>Pezizomycotina</taxon>
        <taxon>Eurotiomycetes</taxon>
        <taxon>Eurotiomycetidae</taxon>
        <taxon>Onygenales</taxon>
        <taxon>Ajellomycetaceae</taxon>
        <taxon>Emergomyces</taxon>
    </lineage>
</organism>
<accession>A0A2B7ZU50</accession>
<evidence type="ECO:0000256" key="1">
    <source>
        <dbReference type="SAM" id="MobiDB-lite"/>
    </source>
</evidence>
<evidence type="ECO:0000313" key="2">
    <source>
        <dbReference type="EMBL" id="PGH36522.1"/>
    </source>
</evidence>
<dbReference type="AlphaFoldDB" id="A0A2B7ZU50"/>
<gene>
    <name evidence="2" type="ORF">GX50_00558</name>
</gene>
<dbReference type="EMBL" id="PDND01000006">
    <property type="protein sequence ID" value="PGH36522.1"/>
    <property type="molecule type" value="Genomic_DNA"/>
</dbReference>
<name>A0A2B7ZU50_9EURO</name>
<proteinExistence type="predicted"/>
<sequence>MPIFLEGEEAATDKDPKGAYLTFDERIPISLSVPDWEDVENAAQPRTILPANLDGGAVQPRTDSSGCYKSKSKPVNSLCFHRGEETSPQALLSPIMLARAPGKLELRLCGSTPPLSRATRL</sequence>